<dbReference type="GO" id="GO:0015031">
    <property type="term" value="P:protein transport"/>
    <property type="evidence" value="ECO:0007669"/>
    <property type="project" value="UniProtKB-KW"/>
</dbReference>
<feature type="compositionally biased region" description="Low complexity" evidence="10">
    <location>
        <begin position="86"/>
        <end position="99"/>
    </location>
</feature>
<reference evidence="12" key="1">
    <citation type="submission" date="2023-08" db="EMBL/GenBank/DDBJ databases">
        <authorList>
            <person name="Audoor S."/>
            <person name="Bilcke G."/>
        </authorList>
    </citation>
    <scope>NUCLEOTIDE SEQUENCE</scope>
</reference>
<keyword evidence="13" id="KW-1185">Reference proteome</keyword>
<dbReference type="PANTHER" id="PTHR31196:SF2">
    <property type="entry name" value="RNA POLYMERASE II NUCLEAR LOCALIZATION PROTEIN SLC7A6OS-RELATED"/>
    <property type="match status" value="1"/>
</dbReference>
<keyword evidence="6" id="KW-0813">Transport</keyword>
<dbReference type="Pfam" id="PF08574">
    <property type="entry name" value="Iwr1"/>
    <property type="match status" value="1"/>
</dbReference>
<evidence type="ECO:0000256" key="6">
    <source>
        <dbReference type="ARBA" id="ARBA00022448"/>
    </source>
</evidence>
<name>A0AAD2CSD3_9STRA</name>
<evidence type="ECO:0000313" key="13">
    <source>
        <dbReference type="Proteomes" id="UP001295423"/>
    </source>
</evidence>
<evidence type="ECO:0000256" key="3">
    <source>
        <dbReference type="ARBA" id="ARBA00004496"/>
    </source>
</evidence>
<organism evidence="12 13">
    <name type="scientific">Cylindrotheca closterium</name>
    <dbReference type="NCBI Taxonomy" id="2856"/>
    <lineage>
        <taxon>Eukaryota</taxon>
        <taxon>Sar</taxon>
        <taxon>Stramenopiles</taxon>
        <taxon>Ochrophyta</taxon>
        <taxon>Bacillariophyta</taxon>
        <taxon>Bacillariophyceae</taxon>
        <taxon>Bacillariophycidae</taxon>
        <taxon>Bacillariales</taxon>
        <taxon>Bacillariaceae</taxon>
        <taxon>Cylindrotheca</taxon>
    </lineage>
</organism>
<evidence type="ECO:0000256" key="1">
    <source>
        <dbReference type="ARBA" id="ARBA00003202"/>
    </source>
</evidence>
<feature type="domain" description="Transcription factor Iwr1" evidence="11">
    <location>
        <begin position="292"/>
        <end position="381"/>
    </location>
</feature>
<dbReference type="InterPro" id="IPR013883">
    <property type="entry name" value="TF_Iwr1_dom"/>
</dbReference>
<dbReference type="GO" id="GO:0005737">
    <property type="term" value="C:cytoplasm"/>
    <property type="evidence" value="ECO:0007669"/>
    <property type="project" value="UniProtKB-SubCell"/>
</dbReference>
<comment type="function">
    <text evidence="1">Directs RNA polymerase II nuclear import.</text>
</comment>
<feature type="region of interest" description="Disordered" evidence="10">
    <location>
        <begin position="371"/>
        <end position="408"/>
    </location>
</feature>
<evidence type="ECO:0000259" key="11">
    <source>
        <dbReference type="Pfam" id="PF08574"/>
    </source>
</evidence>
<feature type="region of interest" description="Disordered" evidence="10">
    <location>
        <begin position="1"/>
        <end position="106"/>
    </location>
</feature>
<dbReference type="InterPro" id="IPR040218">
    <property type="entry name" value="SLC7A6OS"/>
</dbReference>
<dbReference type="Proteomes" id="UP001295423">
    <property type="component" value="Unassembled WGS sequence"/>
</dbReference>
<dbReference type="SUPFAM" id="SSF48403">
    <property type="entry name" value="Ankyrin repeat"/>
    <property type="match status" value="1"/>
</dbReference>
<sequence>MSSTNNNTNNNNDNNGNAPRITTTRTVLRIKRRRNEDPLPYLRLEGLDGSMKRQRSSAAANDDGDDDEDQKLSELMQNSARLHPPNTHTNNTKTNSTTTAAPFKPTKSNTSAIWKRMRPDDNNESSRETYRVVDAVLEEDATPTSKRRKLTVLETSSQTKLLPAAHKTVKKKKGLKVLDPLSRLVDDSLQEVIQGMKSARQHYTFIKTDVRLAHEFIPKWLSWCHSAGGNLLHACAMWNEVELTSEMLQLNSGLQLAEALDGDSKTPYELAELSGHTSICEVLEAFGGDTTNYVYDIFYLEEAAIAENATDAANEDKTLYQENPITTAELTSGVGYWTPFGELVLEAPEKHQASLDHVFDEDGEIDSNCEEYGGNDYPDDDPDEAANKDDHDSDADDDSWAEAFTPDQGFRNYGVEENYYAHEAEAHGYDDT</sequence>
<dbReference type="EMBL" id="CAKOGP040001112">
    <property type="protein sequence ID" value="CAJ1942112.1"/>
    <property type="molecule type" value="Genomic_DNA"/>
</dbReference>
<dbReference type="AlphaFoldDB" id="A0AAD2CSD3"/>
<dbReference type="InterPro" id="IPR036770">
    <property type="entry name" value="Ankyrin_rpt-contain_sf"/>
</dbReference>
<comment type="caution">
    <text evidence="12">The sequence shown here is derived from an EMBL/GenBank/DDBJ whole genome shotgun (WGS) entry which is preliminary data.</text>
</comment>
<comment type="subcellular location">
    <subcellularLocation>
        <location evidence="3">Cytoplasm</location>
    </subcellularLocation>
    <subcellularLocation>
        <location evidence="2">Nucleus</location>
    </subcellularLocation>
</comment>
<feature type="compositionally biased region" description="Low complexity" evidence="10">
    <location>
        <begin position="1"/>
        <end position="17"/>
    </location>
</feature>
<protein>
    <recommendedName>
        <fullName evidence="5">Probable RNA polymerase II nuclear localization protein SLC7A6OS</fullName>
    </recommendedName>
</protein>
<keyword evidence="8" id="KW-0653">Protein transport</keyword>
<evidence type="ECO:0000256" key="2">
    <source>
        <dbReference type="ARBA" id="ARBA00004123"/>
    </source>
</evidence>
<dbReference type="GO" id="GO:0005634">
    <property type="term" value="C:nucleus"/>
    <property type="evidence" value="ECO:0007669"/>
    <property type="project" value="UniProtKB-SubCell"/>
</dbReference>
<evidence type="ECO:0000313" key="12">
    <source>
        <dbReference type="EMBL" id="CAJ1942112.1"/>
    </source>
</evidence>
<evidence type="ECO:0000256" key="5">
    <source>
        <dbReference type="ARBA" id="ARBA00017036"/>
    </source>
</evidence>
<evidence type="ECO:0000256" key="9">
    <source>
        <dbReference type="ARBA" id="ARBA00023242"/>
    </source>
</evidence>
<dbReference type="PANTHER" id="PTHR31196">
    <property type="entry name" value="RNA POLYMERASE II NUCLEAR LOCALIZATION PROTEIN SLC7A6OS-RELATED"/>
    <property type="match status" value="1"/>
</dbReference>
<evidence type="ECO:0000256" key="7">
    <source>
        <dbReference type="ARBA" id="ARBA00022490"/>
    </source>
</evidence>
<gene>
    <name evidence="12" type="ORF">CYCCA115_LOCUS7784</name>
</gene>
<proteinExistence type="inferred from homology"/>
<evidence type="ECO:0000256" key="10">
    <source>
        <dbReference type="SAM" id="MobiDB-lite"/>
    </source>
</evidence>
<keyword evidence="7" id="KW-0963">Cytoplasm</keyword>
<keyword evidence="9" id="KW-0539">Nucleus</keyword>
<dbReference type="GO" id="GO:0032502">
    <property type="term" value="P:developmental process"/>
    <property type="evidence" value="ECO:0007669"/>
    <property type="project" value="TreeGrafter"/>
</dbReference>
<evidence type="ECO:0000256" key="4">
    <source>
        <dbReference type="ARBA" id="ARBA00010218"/>
    </source>
</evidence>
<evidence type="ECO:0000256" key="8">
    <source>
        <dbReference type="ARBA" id="ARBA00022927"/>
    </source>
</evidence>
<accession>A0AAD2CSD3</accession>
<comment type="similarity">
    <text evidence="4">Belongs to the IWR1/SLC7A6OS family.</text>
</comment>